<organism evidence="2 3">
    <name type="scientific">Pullulanibacillus pueri</name>
    <dbReference type="NCBI Taxonomy" id="1437324"/>
    <lineage>
        <taxon>Bacteria</taxon>
        <taxon>Bacillati</taxon>
        <taxon>Bacillota</taxon>
        <taxon>Bacilli</taxon>
        <taxon>Bacillales</taxon>
        <taxon>Sporolactobacillaceae</taxon>
        <taxon>Pullulanibacillus</taxon>
    </lineage>
</organism>
<dbReference type="GO" id="GO:0004146">
    <property type="term" value="F:dihydrofolate reductase activity"/>
    <property type="evidence" value="ECO:0007669"/>
    <property type="project" value="InterPro"/>
</dbReference>
<protein>
    <recommendedName>
        <fullName evidence="1">DHFR domain-containing protein</fullName>
    </recommendedName>
</protein>
<dbReference type="Pfam" id="PF00186">
    <property type="entry name" value="DHFR_1"/>
    <property type="match status" value="1"/>
</dbReference>
<dbReference type="GO" id="GO:0046654">
    <property type="term" value="P:tetrahydrofolate biosynthetic process"/>
    <property type="evidence" value="ECO:0007669"/>
    <property type="project" value="InterPro"/>
</dbReference>
<proteinExistence type="predicted"/>
<name>A0A8J2ZUV4_9BACL</name>
<accession>A0A8J2ZUV4</accession>
<dbReference type="SUPFAM" id="SSF53597">
    <property type="entry name" value="Dihydrofolate reductase-like"/>
    <property type="match status" value="1"/>
</dbReference>
<evidence type="ECO:0000313" key="2">
    <source>
        <dbReference type="EMBL" id="GGH79330.1"/>
    </source>
</evidence>
<feature type="domain" description="DHFR" evidence="1">
    <location>
        <begin position="3"/>
        <end position="32"/>
    </location>
</feature>
<evidence type="ECO:0000313" key="3">
    <source>
        <dbReference type="Proteomes" id="UP000656813"/>
    </source>
</evidence>
<gene>
    <name evidence="2" type="ORF">GCM10007096_14090</name>
</gene>
<reference evidence="2" key="2">
    <citation type="submission" date="2020-09" db="EMBL/GenBank/DDBJ databases">
        <authorList>
            <person name="Sun Q."/>
            <person name="Zhou Y."/>
        </authorList>
    </citation>
    <scope>NUCLEOTIDE SEQUENCE</scope>
    <source>
        <strain evidence="2">CGMCC 1.12777</strain>
    </source>
</reference>
<dbReference type="AlphaFoldDB" id="A0A8J2ZUV4"/>
<reference evidence="2" key="1">
    <citation type="journal article" date="2014" name="Int. J. Syst. Evol. Microbiol.">
        <title>Complete genome sequence of Corynebacterium casei LMG S-19264T (=DSM 44701T), isolated from a smear-ripened cheese.</title>
        <authorList>
            <consortium name="US DOE Joint Genome Institute (JGI-PGF)"/>
            <person name="Walter F."/>
            <person name="Albersmeier A."/>
            <person name="Kalinowski J."/>
            <person name="Ruckert C."/>
        </authorList>
    </citation>
    <scope>NUCLEOTIDE SEQUENCE</scope>
    <source>
        <strain evidence="2">CGMCC 1.12777</strain>
    </source>
</reference>
<keyword evidence="3" id="KW-1185">Reference proteome</keyword>
<dbReference type="InterPro" id="IPR024072">
    <property type="entry name" value="DHFR-like_dom_sf"/>
</dbReference>
<dbReference type="Gene3D" id="3.40.430.10">
    <property type="entry name" value="Dihydrofolate Reductase, subunit A"/>
    <property type="match status" value="1"/>
</dbReference>
<dbReference type="Proteomes" id="UP000656813">
    <property type="component" value="Unassembled WGS sequence"/>
</dbReference>
<sequence length="44" mass="5234">MRVSLIAAMGKNRVIGKENDLQWKLPRDWQYVEWNPHTDSFSCL</sequence>
<evidence type="ECO:0000259" key="1">
    <source>
        <dbReference type="Pfam" id="PF00186"/>
    </source>
</evidence>
<dbReference type="InterPro" id="IPR001796">
    <property type="entry name" value="DHFR_dom"/>
</dbReference>
<dbReference type="EMBL" id="BMFV01000008">
    <property type="protein sequence ID" value="GGH79330.1"/>
    <property type="molecule type" value="Genomic_DNA"/>
</dbReference>
<comment type="caution">
    <text evidence="2">The sequence shown here is derived from an EMBL/GenBank/DDBJ whole genome shotgun (WGS) entry which is preliminary data.</text>
</comment>